<accession>A0A8C9NMG0</accession>
<protein>
    <submittedName>
        <fullName evidence="1">Uncharacterized protein</fullName>
    </submittedName>
</protein>
<evidence type="ECO:0000313" key="1">
    <source>
        <dbReference type="Ensembl" id="ENSSCAP00000021080.1"/>
    </source>
</evidence>
<dbReference type="AlphaFoldDB" id="A0A8C9NMG0"/>
<reference evidence="1" key="1">
    <citation type="submission" date="2025-08" db="UniProtKB">
        <authorList>
            <consortium name="Ensembl"/>
        </authorList>
    </citation>
    <scope>IDENTIFICATION</scope>
</reference>
<keyword evidence="2" id="KW-1185">Reference proteome</keyword>
<organism evidence="1 2">
    <name type="scientific">Serinus canaria</name>
    <name type="common">Island canary</name>
    <name type="synonym">Fringilla canaria</name>
    <dbReference type="NCBI Taxonomy" id="9135"/>
    <lineage>
        <taxon>Eukaryota</taxon>
        <taxon>Metazoa</taxon>
        <taxon>Chordata</taxon>
        <taxon>Craniata</taxon>
        <taxon>Vertebrata</taxon>
        <taxon>Euteleostomi</taxon>
        <taxon>Archelosauria</taxon>
        <taxon>Archosauria</taxon>
        <taxon>Dinosauria</taxon>
        <taxon>Saurischia</taxon>
        <taxon>Theropoda</taxon>
        <taxon>Coelurosauria</taxon>
        <taxon>Aves</taxon>
        <taxon>Neognathae</taxon>
        <taxon>Neoaves</taxon>
        <taxon>Telluraves</taxon>
        <taxon>Australaves</taxon>
        <taxon>Passeriformes</taxon>
        <taxon>Passeroidea</taxon>
        <taxon>Fringillidae</taxon>
        <taxon>Carduelinae</taxon>
        <taxon>Serinus</taxon>
    </lineage>
</organism>
<dbReference type="Ensembl" id="ENSSCAT00000023529.1">
    <property type="protein sequence ID" value="ENSSCAP00000021080.1"/>
    <property type="gene ID" value="ENSSCAG00000015188.1"/>
</dbReference>
<evidence type="ECO:0000313" key="2">
    <source>
        <dbReference type="Proteomes" id="UP000694409"/>
    </source>
</evidence>
<sequence>MKFEDLLLEIGGFGRFQILILAILCLSRISLPMHFLLHNFLAATPSHHCAIPHQEAFVNLTTEEVLLISIPQKPDGTFSSCEMFSQPQFHLLLNSSLQPENKSIIQHCQHGWVYDHSHVPWVCTSFLHWRKMMYSAAWTLGPMKGPGLSLEFCSCSKKGCSRSSWPHQRGCKSGLIIKFCHICTQRKLTLRLGHNIL</sequence>
<proteinExistence type="predicted"/>
<dbReference type="Proteomes" id="UP000694409">
    <property type="component" value="Unassembled WGS sequence"/>
</dbReference>
<dbReference type="GeneTree" id="ENSGT00940000154922"/>
<name>A0A8C9NMG0_SERCA</name>
<reference evidence="1" key="2">
    <citation type="submission" date="2025-09" db="UniProtKB">
        <authorList>
            <consortium name="Ensembl"/>
        </authorList>
    </citation>
    <scope>IDENTIFICATION</scope>
</reference>